<name>A0A9D2LEP5_9MICO</name>
<evidence type="ECO:0000259" key="3">
    <source>
        <dbReference type="Pfam" id="PF02834"/>
    </source>
</evidence>
<dbReference type="GO" id="GO:0016874">
    <property type="term" value="F:ligase activity"/>
    <property type="evidence" value="ECO:0007669"/>
    <property type="project" value="UniProtKB-KW"/>
</dbReference>
<dbReference type="PANTHER" id="PTHR35561">
    <property type="entry name" value="RNA 2',3'-CYCLIC PHOSPHODIESTERASE"/>
    <property type="match status" value="1"/>
</dbReference>
<dbReference type="InterPro" id="IPR004175">
    <property type="entry name" value="RNA_CPDase"/>
</dbReference>
<evidence type="ECO:0000313" key="5">
    <source>
        <dbReference type="Proteomes" id="UP000823823"/>
    </source>
</evidence>
<comment type="function">
    <text evidence="2">Hydrolyzes RNA 2',3'-cyclic phosphodiester to an RNA 2'-phosphomonoester.</text>
</comment>
<dbReference type="PANTHER" id="PTHR35561:SF1">
    <property type="entry name" value="RNA 2',3'-CYCLIC PHOSPHODIESTERASE"/>
    <property type="match status" value="1"/>
</dbReference>
<reference evidence="4" key="1">
    <citation type="journal article" date="2021" name="PeerJ">
        <title>Extensive microbial diversity within the chicken gut microbiome revealed by metagenomics and culture.</title>
        <authorList>
            <person name="Gilroy R."/>
            <person name="Ravi A."/>
            <person name="Getino M."/>
            <person name="Pursley I."/>
            <person name="Horton D.L."/>
            <person name="Alikhan N.F."/>
            <person name="Baker D."/>
            <person name="Gharbi K."/>
            <person name="Hall N."/>
            <person name="Watson M."/>
            <person name="Adriaenssens E.M."/>
            <person name="Foster-Nyarko E."/>
            <person name="Jarju S."/>
            <person name="Secka A."/>
            <person name="Antonio M."/>
            <person name="Oren A."/>
            <person name="Chaudhuri R.R."/>
            <person name="La Ragione R."/>
            <person name="Hildebrand F."/>
            <person name="Pallen M.J."/>
        </authorList>
    </citation>
    <scope>NUCLEOTIDE SEQUENCE</scope>
    <source>
        <strain evidence="4">ChiHjej13B12-24818</strain>
    </source>
</reference>
<dbReference type="EMBL" id="DWZH01000093">
    <property type="protein sequence ID" value="HJB11233.1"/>
    <property type="molecule type" value="Genomic_DNA"/>
</dbReference>
<dbReference type="SUPFAM" id="SSF55144">
    <property type="entry name" value="LigT-like"/>
    <property type="match status" value="1"/>
</dbReference>
<gene>
    <name evidence="4" type="ORF">H9786_12025</name>
</gene>
<keyword evidence="1 2" id="KW-0378">Hydrolase</keyword>
<comment type="caution">
    <text evidence="4">The sequence shown here is derived from an EMBL/GenBank/DDBJ whole genome shotgun (WGS) entry which is preliminary data.</text>
</comment>
<feature type="active site" description="Proton donor" evidence="2">
    <location>
        <position position="41"/>
    </location>
</feature>
<comment type="catalytic activity">
    <reaction evidence="2">
        <text>a 3'-end 2',3'-cyclophospho-ribonucleotide-RNA + H2O = a 3'-end 2'-phospho-ribonucleotide-RNA + H(+)</text>
        <dbReference type="Rhea" id="RHEA:11828"/>
        <dbReference type="Rhea" id="RHEA-COMP:10464"/>
        <dbReference type="Rhea" id="RHEA-COMP:17353"/>
        <dbReference type="ChEBI" id="CHEBI:15377"/>
        <dbReference type="ChEBI" id="CHEBI:15378"/>
        <dbReference type="ChEBI" id="CHEBI:83064"/>
        <dbReference type="ChEBI" id="CHEBI:173113"/>
        <dbReference type="EC" id="3.1.4.58"/>
    </reaction>
</comment>
<protein>
    <recommendedName>
        <fullName evidence="2">RNA 2',3'-cyclic phosphodiesterase</fullName>
        <shortName evidence="2">RNA 2',3'-CPDase</shortName>
        <ecNumber evidence="2">3.1.4.58</ecNumber>
    </recommendedName>
</protein>
<dbReference type="InterPro" id="IPR014051">
    <property type="entry name" value="Phosphoesterase_HXTX"/>
</dbReference>
<evidence type="ECO:0000256" key="2">
    <source>
        <dbReference type="HAMAP-Rule" id="MF_01940"/>
    </source>
</evidence>
<dbReference type="GO" id="GO:0004113">
    <property type="term" value="F:2',3'-cyclic-nucleotide 3'-phosphodiesterase activity"/>
    <property type="evidence" value="ECO:0007669"/>
    <property type="project" value="InterPro"/>
</dbReference>
<dbReference type="Pfam" id="PF02834">
    <property type="entry name" value="LigT_PEase"/>
    <property type="match status" value="1"/>
</dbReference>
<proteinExistence type="inferred from homology"/>
<feature type="short sequence motif" description="HXTX 1" evidence="2">
    <location>
        <begin position="41"/>
        <end position="44"/>
    </location>
</feature>
<dbReference type="InterPro" id="IPR009097">
    <property type="entry name" value="Cyclic_Pdiesterase"/>
</dbReference>
<evidence type="ECO:0000313" key="4">
    <source>
        <dbReference type="EMBL" id="HJB11233.1"/>
    </source>
</evidence>
<dbReference type="HAMAP" id="MF_01940">
    <property type="entry name" value="RNA_CPDase"/>
    <property type="match status" value="1"/>
</dbReference>
<reference evidence="4" key="2">
    <citation type="submission" date="2021-04" db="EMBL/GenBank/DDBJ databases">
        <authorList>
            <person name="Gilroy R."/>
        </authorList>
    </citation>
    <scope>NUCLEOTIDE SEQUENCE</scope>
    <source>
        <strain evidence="4">ChiHjej13B12-24818</strain>
    </source>
</reference>
<organism evidence="4 5">
    <name type="scientific">Candidatus Brachybacterium merdavium</name>
    <dbReference type="NCBI Taxonomy" id="2838513"/>
    <lineage>
        <taxon>Bacteria</taxon>
        <taxon>Bacillati</taxon>
        <taxon>Actinomycetota</taxon>
        <taxon>Actinomycetes</taxon>
        <taxon>Micrococcales</taxon>
        <taxon>Dermabacteraceae</taxon>
        <taxon>Brachybacterium</taxon>
    </lineage>
</organism>
<comment type="similarity">
    <text evidence="2">Belongs to the 2H phosphoesterase superfamily. ThpR family.</text>
</comment>
<dbReference type="EC" id="3.1.4.58" evidence="2"/>
<sequence length="197" mass="21486">MRVFVSIRPSADARLHLQNALDEVRQTAGQSLRWGDADQWHLTLAFRPDLPEGAVPDALDDLAAMASGHGPLTLHLSGAGSFSGRTLWIGVGGEVSRLESLMREELLGEPDRERRRAHLTVARVSARAPRPPRRRTRWSVPAPDPTRILLADAVRALSVYRGPAWESTELELVASHLGQGRFGGPLHEVLGTVPLGP</sequence>
<dbReference type="AlphaFoldDB" id="A0A9D2LEP5"/>
<feature type="domain" description="Phosphoesterase HXTX" evidence="3">
    <location>
        <begin position="9"/>
        <end position="85"/>
    </location>
</feature>
<feature type="short sequence motif" description="HXTX 2" evidence="2">
    <location>
        <begin position="118"/>
        <end position="121"/>
    </location>
</feature>
<dbReference type="Gene3D" id="3.90.1140.10">
    <property type="entry name" value="Cyclic phosphodiesterase"/>
    <property type="match status" value="1"/>
</dbReference>
<dbReference type="Proteomes" id="UP000823823">
    <property type="component" value="Unassembled WGS sequence"/>
</dbReference>
<dbReference type="GO" id="GO:0008664">
    <property type="term" value="F:RNA 2',3'-cyclic 3'-phosphodiesterase activity"/>
    <property type="evidence" value="ECO:0007669"/>
    <property type="project" value="UniProtKB-EC"/>
</dbReference>
<accession>A0A9D2LEP5</accession>
<keyword evidence="4" id="KW-0436">Ligase</keyword>
<evidence type="ECO:0000256" key="1">
    <source>
        <dbReference type="ARBA" id="ARBA00022801"/>
    </source>
</evidence>
<feature type="active site" description="Proton acceptor" evidence="2">
    <location>
        <position position="118"/>
    </location>
</feature>